<evidence type="ECO:0000313" key="5">
    <source>
        <dbReference type="Proteomes" id="UP000256310"/>
    </source>
</evidence>
<name>A0A3D9F8N8_9SPHN</name>
<keyword evidence="2" id="KW-0963">Cytoplasm</keyword>
<keyword evidence="2" id="KW-0547">Nucleotide-binding</keyword>
<dbReference type="Gene3D" id="3.40.50.300">
    <property type="entry name" value="P-loop containing nucleotide triphosphate hydrolases"/>
    <property type="match status" value="1"/>
</dbReference>
<evidence type="ECO:0000259" key="3">
    <source>
        <dbReference type="Pfam" id="PF00437"/>
    </source>
</evidence>
<dbReference type="GO" id="GO:0044097">
    <property type="term" value="P:secretion by the type IV secretion system"/>
    <property type="evidence" value="ECO:0007669"/>
    <property type="project" value="InterPro"/>
</dbReference>
<dbReference type="SUPFAM" id="SSF52540">
    <property type="entry name" value="P-loop containing nucleoside triphosphate hydrolases"/>
    <property type="match status" value="1"/>
</dbReference>
<dbReference type="CDD" id="cd01130">
    <property type="entry name" value="VirB11-like_ATPase"/>
    <property type="match status" value="1"/>
</dbReference>
<dbReference type="InterPro" id="IPR001482">
    <property type="entry name" value="T2SS/T4SS_dom"/>
</dbReference>
<keyword evidence="5" id="KW-1185">Reference proteome</keyword>
<dbReference type="InterPro" id="IPR050921">
    <property type="entry name" value="T4SS_GSP_E_ATPase"/>
</dbReference>
<protein>
    <recommendedName>
        <fullName evidence="2">Type IV secretion system protein</fullName>
    </recommendedName>
</protein>
<organism evidence="4 5">
    <name type="scientific">Parasphingopyxis lamellibrachiae</name>
    <dbReference type="NCBI Taxonomy" id="680125"/>
    <lineage>
        <taxon>Bacteria</taxon>
        <taxon>Pseudomonadati</taxon>
        <taxon>Pseudomonadota</taxon>
        <taxon>Alphaproteobacteria</taxon>
        <taxon>Sphingomonadales</taxon>
        <taxon>Sphingomonadaceae</taxon>
        <taxon>Parasphingopyxis</taxon>
    </lineage>
</organism>
<reference evidence="4 5" key="1">
    <citation type="submission" date="2018-07" db="EMBL/GenBank/DDBJ databases">
        <title>Genomic Encyclopedia of Type Strains, Phase IV (KMG-IV): sequencing the most valuable type-strain genomes for metagenomic binning, comparative biology and taxonomic classification.</title>
        <authorList>
            <person name="Goeker M."/>
        </authorList>
    </citation>
    <scope>NUCLEOTIDE SEQUENCE [LARGE SCALE GENOMIC DNA]</scope>
    <source>
        <strain evidence="4 5">DSM 26725</strain>
    </source>
</reference>
<dbReference type="RefSeq" id="WP_116237410.1">
    <property type="nucleotide sequence ID" value="NZ_QRDP01000006.1"/>
</dbReference>
<sequence>MSQGVISYLESFLAPLARDLNRHDVTDIFINKPGELWVETLGGRISSRKEHKLNAAALERLARQIAASSSQGISREHPLLSATLPSGERVQIVAPPATRGDMAFAIRKHVSSGLKLADYAKNDAFSDTQFGAIGVDPLPPSDTAAPPSRSEAVKLLRSAVRSRKNILISGGTSSGKTTFLNALVREIPADERLIFIEDTRELEIVHDNAVGLLAARSSLSEAQVDAEDLLNASLRMRPDRIMLGEVRGPEAFTFLRAVNTGHPGSMTTIHADSPRHAVDQLALLVLQSGARLGWDDIVRYVRSTIDIFVQLDRRGGKRGIAQILSVDELYDDNAEAIGLSSR</sequence>
<dbReference type="InterPro" id="IPR014155">
    <property type="entry name" value="VirB11"/>
</dbReference>
<dbReference type="InterPro" id="IPR027417">
    <property type="entry name" value="P-loop_NTPase"/>
</dbReference>
<dbReference type="NCBIfam" id="TIGR02788">
    <property type="entry name" value="VirB11"/>
    <property type="match status" value="1"/>
</dbReference>
<evidence type="ECO:0000256" key="2">
    <source>
        <dbReference type="RuleBase" id="RU366071"/>
    </source>
</evidence>
<proteinExistence type="inferred from homology"/>
<dbReference type="GO" id="GO:0005737">
    <property type="term" value="C:cytoplasm"/>
    <property type="evidence" value="ECO:0007669"/>
    <property type="project" value="UniProtKB-SubCell"/>
</dbReference>
<evidence type="ECO:0000256" key="1">
    <source>
        <dbReference type="ARBA" id="ARBA00006611"/>
    </source>
</evidence>
<dbReference type="OrthoDB" id="9810761at2"/>
<dbReference type="Pfam" id="PF00437">
    <property type="entry name" value="T2SSE"/>
    <property type="match status" value="1"/>
</dbReference>
<dbReference type="GO" id="GO:0005524">
    <property type="term" value="F:ATP binding"/>
    <property type="evidence" value="ECO:0007669"/>
    <property type="project" value="UniProtKB-UniRule"/>
</dbReference>
<keyword evidence="2" id="KW-0067">ATP-binding</keyword>
<dbReference type="Gene3D" id="3.30.450.90">
    <property type="match status" value="1"/>
</dbReference>
<dbReference type="Proteomes" id="UP000256310">
    <property type="component" value="Unassembled WGS sequence"/>
</dbReference>
<dbReference type="AlphaFoldDB" id="A0A3D9F8N8"/>
<dbReference type="PANTHER" id="PTHR30486">
    <property type="entry name" value="TWITCHING MOTILITY PROTEIN PILT"/>
    <property type="match status" value="1"/>
</dbReference>
<evidence type="ECO:0000313" key="4">
    <source>
        <dbReference type="EMBL" id="RED12668.1"/>
    </source>
</evidence>
<comment type="similarity">
    <text evidence="1 2">Belongs to the GSP E family.</text>
</comment>
<comment type="caution">
    <text evidence="4">The sequence shown here is derived from an EMBL/GenBank/DDBJ whole genome shotgun (WGS) entry which is preliminary data.</text>
</comment>
<dbReference type="EMBL" id="QRDP01000006">
    <property type="protein sequence ID" value="RED12668.1"/>
    <property type="molecule type" value="Genomic_DNA"/>
</dbReference>
<feature type="domain" description="Bacterial type II secretion system protein E" evidence="3">
    <location>
        <begin position="154"/>
        <end position="289"/>
    </location>
</feature>
<dbReference type="PANTHER" id="PTHR30486:SF6">
    <property type="entry name" value="TYPE IV PILUS RETRACTATION ATPASE PILT"/>
    <property type="match status" value="1"/>
</dbReference>
<dbReference type="GO" id="GO:0016887">
    <property type="term" value="F:ATP hydrolysis activity"/>
    <property type="evidence" value="ECO:0007669"/>
    <property type="project" value="InterPro"/>
</dbReference>
<gene>
    <name evidence="4" type="ORF">DFR46_2914</name>
</gene>
<accession>A0A3D9F8N8</accession>
<comment type="function">
    <text evidence="2">Part of the Type IV secretion system.</text>
</comment>
<dbReference type="GO" id="GO:0043684">
    <property type="term" value="C:type IV secretion system complex"/>
    <property type="evidence" value="ECO:0007669"/>
    <property type="project" value="UniProtKB-UniRule"/>
</dbReference>
<comment type="subcellular location">
    <subcellularLocation>
        <location evidence="2">Cytoplasm</location>
    </subcellularLocation>
</comment>